<proteinExistence type="predicted"/>
<dbReference type="SUPFAM" id="SSF101744">
    <property type="entry name" value="Rof/RNase P subunit-like"/>
    <property type="match status" value="1"/>
</dbReference>
<dbReference type="AlphaFoldDB" id="A0A167P6L9"/>
<dbReference type="InterPro" id="IPR023534">
    <property type="entry name" value="Rof/RNase_P-like"/>
</dbReference>
<dbReference type="Gene3D" id="2.30.30.400">
    <property type="entry name" value="Rof-like"/>
    <property type="match status" value="1"/>
</dbReference>
<evidence type="ECO:0000313" key="2">
    <source>
        <dbReference type="Proteomes" id="UP000076661"/>
    </source>
</evidence>
<accession>A0A167P6L9</accession>
<protein>
    <submittedName>
        <fullName evidence="1">Uncharacterized protein</fullName>
    </submittedName>
</protein>
<sequence>MKCEHTDYLELACIKGFELRVTTREGKAFTGHAKDIIYDKQKCQCLILVHSSESICIPLEAIIEFEALTSNTYFTTLRVNG</sequence>
<organism evidence="1 2">
    <name type="scientific">Pseudoalteromonas luteoviolacea S4060-1</name>
    <dbReference type="NCBI Taxonomy" id="1365257"/>
    <lineage>
        <taxon>Bacteria</taxon>
        <taxon>Pseudomonadati</taxon>
        <taxon>Pseudomonadota</taxon>
        <taxon>Gammaproteobacteria</taxon>
        <taxon>Alteromonadales</taxon>
        <taxon>Pseudoalteromonadaceae</taxon>
        <taxon>Pseudoalteromonas</taxon>
    </lineage>
</organism>
<name>A0A167P6L9_9GAMM</name>
<gene>
    <name evidence="1" type="ORF">N478_10685</name>
</gene>
<comment type="caution">
    <text evidence="1">The sequence shown here is derived from an EMBL/GenBank/DDBJ whole genome shotgun (WGS) entry which is preliminary data.</text>
</comment>
<reference evidence="1 2" key="1">
    <citation type="submission" date="2013-07" db="EMBL/GenBank/DDBJ databases">
        <title>Comparative Genomic and Metabolomic Analysis of Twelve Strains of Pseudoalteromonas luteoviolacea.</title>
        <authorList>
            <person name="Vynne N.G."/>
            <person name="Mansson M."/>
            <person name="Gram L."/>
        </authorList>
    </citation>
    <scope>NUCLEOTIDE SEQUENCE [LARGE SCALE GENOMIC DNA]</scope>
    <source>
        <strain evidence="1 2">S4060-1</strain>
    </source>
</reference>
<dbReference type="PATRIC" id="fig|1365257.3.peg.525"/>
<dbReference type="Pfam" id="PF07073">
    <property type="entry name" value="ROF"/>
    <property type="match status" value="1"/>
</dbReference>
<dbReference type="RefSeq" id="WP_063379865.1">
    <property type="nucleotide sequence ID" value="NZ_AUXX01000004.1"/>
</dbReference>
<dbReference type="Proteomes" id="UP000076661">
    <property type="component" value="Unassembled WGS sequence"/>
</dbReference>
<dbReference type="InterPro" id="IPR038626">
    <property type="entry name" value="Rof-like_sf"/>
</dbReference>
<dbReference type="InterPro" id="IPR009778">
    <property type="entry name" value="ROF"/>
</dbReference>
<evidence type="ECO:0000313" key="1">
    <source>
        <dbReference type="EMBL" id="KZN69607.1"/>
    </source>
</evidence>
<dbReference type="EMBL" id="AUXX01000004">
    <property type="protein sequence ID" value="KZN69607.1"/>
    <property type="molecule type" value="Genomic_DNA"/>
</dbReference>